<sequence>MVGTLSGLQDHVKLAKEYALEGLYDTAIIFFDGAIAQINKHLSTLDDPLIRAKWMNAKKSLSEEIDIVKQLEAEKRAFKEVPATRRSSSPPINTKSSFVFQPLDDYPTSSGAPMDDLDVWRPPSRDLGSRRPNRSGQVNMRKGPQDGAWARGGSTKPGTSSRGAKTNSSGRTGAGVRASSASGPGKKGNASGKSNPSKTESANGDAEDGKSRREQYEGPDPDLAAMLERDVLETSPGVRWDDVAGLSEAKRLLEEAVVLPLWMPEYFQGIRRPWKGVLMFGPPGTGKTLLAKAVATECGTTFFNVSSATLASKWRGESERMVRCLFDLARAYAPSTIFIDEIDSLCNARGASGEHESSRRVKSELLVQVDGVNNTSTGEDGNRKIVMVLAATNFPWDIDEALRRRLEKRIYIPLPNFESRKELIKINLKTVEVAPDVDIDEVARRTEGYSGDDLTNVCRDASLNGMRRKIAGKTRDEIKNMSKDEISNDPIAMCDFKEAITKVQRSVSPADIERHEKWFSEFGSA</sequence>
<dbReference type="InterPro" id="IPR003960">
    <property type="entry name" value="ATPase_AAA_CS"/>
</dbReference>
<gene>
    <name evidence="8" type="primary">KATNA1</name>
    <name evidence="11" type="ORF">NE237_030602</name>
</gene>
<dbReference type="InterPro" id="IPR003593">
    <property type="entry name" value="AAA+_ATPase"/>
</dbReference>
<dbReference type="InterPro" id="IPR050304">
    <property type="entry name" value="MT-severing_AAA_ATPase"/>
</dbReference>
<dbReference type="Gene3D" id="1.10.8.60">
    <property type="match status" value="1"/>
</dbReference>
<dbReference type="GO" id="GO:0005737">
    <property type="term" value="C:cytoplasm"/>
    <property type="evidence" value="ECO:0007669"/>
    <property type="project" value="UniProtKB-UniRule"/>
</dbReference>
<evidence type="ECO:0000313" key="11">
    <source>
        <dbReference type="EMBL" id="KAJ4953770.1"/>
    </source>
</evidence>
<keyword evidence="4 8" id="KW-0547">Nucleotide-binding</keyword>
<dbReference type="InterPro" id="IPR028596">
    <property type="entry name" value="KATNA1"/>
</dbReference>
<evidence type="ECO:0000256" key="2">
    <source>
        <dbReference type="ARBA" id="ARBA00022490"/>
    </source>
</evidence>
<dbReference type="FunFam" id="1.20.58.80:FF:000003">
    <property type="entry name" value="Katanin p60 ATPase-containing subunit A1"/>
    <property type="match status" value="1"/>
</dbReference>
<protein>
    <recommendedName>
        <fullName evidence="8">Katanin p60 ATPase-containing subunit A1</fullName>
        <shortName evidence="8">Katanin p60 subunit A1</shortName>
        <ecNumber evidence="8">5.6.1.1</ecNumber>
    </recommendedName>
    <alternativeName>
        <fullName evidence="8">p60 katanin</fullName>
    </alternativeName>
</protein>
<dbReference type="PANTHER" id="PTHR23074:SF19">
    <property type="entry name" value="KATANIN P60 ATPASE-CONTAINING SUBUNIT A1"/>
    <property type="match status" value="1"/>
</dbReference>
<keyword evidence="12" id="KW-1185">Reference proteome</keyword>
<keyword evidence="3 8" id="KW-0493">Microtubule</keyword>
<dbReference type="InterPro" id="IPR048611">
    <property type="entry name" value="KATNA1_MIT"/>
</dbReference>
<dbReference type="Pfam" id="PF21126">
    <property type="entry name" value="KATNA1_MIT"/>
    <property type="match status" value="1"/>
</dbReference>
<keyword evidence="5 8" id="KW-0067">ATP-binding</keyword>
<evidence type="ECO:0000256" key="1">
    <source>
        <dbReference type="ARBA" id="ARBA00004245"/>
    </source>
</evidence>
<dbReference type="GO" id="GO:0005524">
    <property type="term" value="F:ATP binding"/>
    <property type="evidence" value="ECO:0007669"/>
    <property type="project" value="UniProtKB-KW"/>
</dbReference>
<comment type="catalytic activity">
    <reaction evidence="8">
        <text>n ATP + n H2O + a microtubule = n ADP + n phosphate + (n+1) alpha/beta tubulin heterodimers.</text>
        <dbReference type="EC" id="5.6.1.1"/>
    </reaction>
</comment>
<evidence type="ECO:0000256" key="5">
    <source>
        <dbReference type="ARBA" id="ARBA00022840"/>
    </source>
</evidence>
<reference evidence="11" key="1">
    <citation type="journal article" date="2023" name="Plant J.">
        <title>The genome of the king protea, Protea cynaroides.</title>
        <authorList>
            <person name="Chang J."/>
            <person name="Duong T.A."/>
            <person name="Schoeman C."/>
            <person name="Ma X."/>
            <person name="Roodt D."/>
            <person name="Barker N."/>
            <person name="Li Z."/>
            <person name="Van de Peer Y."/>
            <person name="Mizrachi E."/>
        </authorList>
    </citation>
    <scope>NUCLEOTIDE SEQUENCE</scope>
    <source>
        <tissue evidence="11">Young leaves</tissue>
    </source>
</reference>
<dbReference type="HAMAP" id="MF_03023">
    <property type="entry name" value="Katanin_p60_A1"/>
    <property type="match status" value="1"/>
</dbReference>
<comment type="similarity">
    <text evidence="8">Belongs to the AAA ATPase family. Katanin p60 subunit A1 subfamily.</text>
</comment>
<dbReference type="Pfam" id="PF00004">
    <property type="entry name" value="AAA"/>
    <property type="match status" value="1"/>
</dbReference>
<keyword evidence="6 8" id="KW-0206">Cytoskeleton</keyword>
<dbReference type="GO" id="GO:0051013">
    <property type="term" value="P:microtubule severing"/>
    <property type="evidence" value="ECO:0007669"/>
    <property type="project" value="UniProtKB-UniRule"/>
</dbReference>
<evidence type="ECO:0000256" key="7">
    <source>
        <dbReference type="ARBA" id="ARBA00023235"/>
    </source>
</evidence>
<dbReference type="SUPFAM" id="SSF52540">
    <property type="entry name" value="P-loop containing nucleoside triphosphate hydrolases"/>
    <property type="match status" value="1"/>
</dbReference>
<comment type="subcellular location">
    <subcellularLocation>
        <location evidence="1 8">Cytoplasm</location>
        <location evidence="1 8">Cytoskeleton</location>
    </subcellularLocation>
</comment>
<dbReference type="InterPro" id="IPR041569">
    <property type="entry name" value="AAA_lid_3"/>
</dbReference>
<dbReference type="EMBL" id="JAMYWD010000012">
    <property type="protein sequence ID" value="KAJ4953770.1"/>
    <property type="molecule type" value="Genomic_DNA"/>
</dbReference>
<dbReference type="InterPro" id="IPR003959">
    <property type="entry name" value="ATPase_AAA_core"/>
</dbReference>
<dbReference type="CDD" id="cd21748">
    <property type="entry name" value="Kp60-NTD"/>
    <property type="match status" value="1"/>
</dbReference>
<dbReference type="PROSITE" id="PS00674">
    <property type="entry name" value="AAA"/>
    <property type="match status" value="1"/>
</dbReference>
<dbReference type="GO" id="GO:0016887">
    <property type="term" value="F:ATP hydrolysis activity"/>
    <property type="evidence" value="ECO:0007669"/>
    <property type="project" value="InterPro"/>
</dbReference>
<feature type="compositionally biased region" description="Polar residues" evidence="9">
    <location>
        <begin position="156"/>
        <end position="171"/>
    </location>
</feature>
<comment type="caution">
    <text evidence="11">The sequence shown here is derived from an EMBL/GenBank/DDBJ whole genome shotgun (WGS) entry which is preliminary data.</text>
</comment>
<evidence type="ECO:0000256" key="4">
    <source>
        <dbReference type="ARBA" id="ARBA00022741"/>
    </source>
</evidence>
<feature type="binding site" evidence="8">
    <location>
        <begin position="281"/>
        <end position="288"/>
    </location>
    <ligand>
        <name>ATP</name>
        <dbReference type="ChEBI" id="CHEBI:30616"/>
    </ligand>
</feature>
<dbReference type="InterPro" id="IPR027417">
    <property type="entry name" value="P-loop_NTPase"/>
</dbReference>
<evidence type="ECO:0000313" key="12">
    <source>
        <dbReference type="Proteomes" id="UP001141806"/>
    </source>
</evidence>
<feature type="compositionally biased region" description="Polar residues" evidence="9">
    <location>
        <begin position="191"/>
        <end position="202"/>
    </location>
</feature>
<comment type="function">
    <text evidence="8">Severs microtubules in an ATP-dependent manner. Microtubule severing may promote rapid reorganization of cellular microtubule arrays.</text>
</comment>
<dbReference type="Proteomes" id="UP001141806">
    <property type="component" value="Unassembled WGS sequence"/>
</dbReference>
<dbReference type="Pfam" id="PF17862">
    <property type="entry name" value="AAA_lid_3"/>
    <property type="match status" value="1"/>
</dbReference>
<keyword evidence="7 8" id="KW-0413">Isomerase</keyword>
<organism evidence="11 12">
    <name type="scientific">Protea cynaroides</name>
    <dbReference type="NCBI Taxonomy" id="273540"/>
    <lineage>
        <taxon>Eukaryota</taxon>
        <taxon>Viridiplantae</taxon>
        <taxon>Streptophyta</taxon>
        <taxon>Embryophyta</taxon>
        <taxon>Tracheophyta</taxon>
        <taxon>Spermatophyta</taxon>
        <taxon>Magnoliopsida</taxon>
        <taxon>Proteales</taxon>
        <taxon>Proteaceae</taxon>
        <taxon>Protea</taxon>
    </lineage>
</organism>
<feature type="region of interest" description="Disordered" evidence="9">
    <location>
        <begin position="80"/>
        <end position="220"/>
    </location>
</feature>
<proteinExistence type="inferred from homology"/>
<evidence type="ECO:0000256" key="8">
    <source>
        <dbReference type="HAMAP-Rule" id="MF_03023"/>
    </source>
</evidence>
<dbReference type="EC" id="5.6.1.1" evidence="8"/>
<feature type="domain" description="AAA+ ATPase" evidence="10">
    <location>
        <begin position="273"/>
        <end position="416"/>
    </location>
</feature>
<name>A0A9Q0GWH6_9MAGN</name>
<evidence type="ECO:0000256" key="6">
    <source>
        <dbReference type="ARBA" id="ARBA00023212"/>
    </source>
</evidence>
<accession>A0A9Q0GWH6</accession>
<dbReference type="AlphaFoldDB" id="A0A9Q0GWH6"/>
<keyword evidence="2 8" id="KW-0963">Cytoplasm</keyword>
<feature type="compositionally biased region" description="Basic and acidic residues" evidence="9">
    <location>
        <begin position="207"/>
        <end position="216"/>
    </location>
</feature>
<dbReference type="Gene3D" id="3.40.50.300">
    <property type="entry name" value="P-loop containing nucleotide triphosphate hydrolases"/>
    <property type="match status" value="1"/>
</dbReference>
<evidence type="ECO:0000256" key="9">
    <source>
        <dbReference type="SAM" id="MobiDB-lite"/>
    </source>
</evidence>
<dbReference type="GO" id="GO:0008568">
    <property type="term" value="F:microtubule severing ATPase activity"/>
    <property type="evidence" value="ECO:0007669"/>
    <property type="project" value="UniProtKB-EC"/>
</dbReference>
<dbReference type="PANTHER" id="PTHR23074">
    <property type="entry name" value="AAA DOMAIN-CONTAINING"/>
    <property type="match status" value="1"/>
</dbReference>
<dbReference type="FunFam" id="1.10.8.60:FF:000055">
    <property type="entry name" value="Katanin p60 ATPase-containing subunit A1"/>
    <property type="match status" value="1"/>
</dbReference>
<dbReference type="Gene3D" id="1.20.58.80">
    <property type="entry name" value="Phosphotransferase system, lactose/cellobiose-type IIA subunit"/>
    <property type="match status" value="1"/>
</dbReference>
<dbReference type="GO" id="GO:0005874">
    <property type="term" value="C:microtubule"/>
    <property type="evidence" value="ECO:0007669"/>
    <property type="project" value="UniProtKB-KW"/>
</dbReference>
<dbReference type="FunFam" id="3.40.50.300:FF:003172">
    <property type="entry name" value="Katanin p60 ATPase-containing subunit A1"/>
    <property type="match status" value="1"/>
</dbReference>
<dbReference type="GO" id="GO:0008017">
    <property type="term" value="F:microtubule binding"/>
    <property type="evidence" value="ECO:0007669"/>
    <property type="project" value="UniProtKB-UniRule"/>
</dbReference>
<evidence type="ECO:0000256" key="3">
    <source>
        <dbReference type="ARBA" id="ARBA00022701"/>
    </source>
</evidence>
<feature type="compositionally biased region" description="Polar residues" evidence="9">
    <location>
        <begin position="85"/>
        <end position="99"/>
    </location>
</feature>
<dbReference type="OrthoDB" id="191529at2759"/>
<evidence type="ECO:0000259" key="10">
    <source>
        <dbReference type="SMART" id="SM00382"/>
    </source>
</evidence>
<dbReference type="SMART" id="SM00382">
    <property type="entry name" value="AAA"/>
    <property type="match status" value="1"/>
</dbReference>